<sequence>MATGKFIDFMLPYMVGGKNVPSHDMGVKLLDEARTLISNGSPGVGFLYSANYGQTRTIEKTYFGNGWNTNTTGAHQAVTVMAVEKLLGTAYSDLQGKVHIMPITTMDAYDNPVGNWGDELQRGIVTTDLDRIEYYLQCGWDILGLQDQDSNAKKPYAVGGSIANMSQTISDMIQKRLTSFSTEYK</sequence>
<proteinExistence type="predicted"/>
<dbReference type="Proteomes" id="UP000808337">
    <property type="component" value="Unassembled WGS sequence"/>
</dbReference>
<accession>A0A9D7SXL9</accession>
<evidence type="ECO:0000313" key="1">
    <source>
        <dbReference type="EMBL" id="MBK9984066.1"/>
    </source>
</evidence>
<evidence type="ECO:0000313" key="2">
    <source>
        <dbReference type="Proteomes" id="UP000808337"/>
    </source>
</evidence>
<organism evidence="1 2">
    <name type="scientific">Candidatus Opimibacter skivensis</name>
    <dbReference type="NCBI Taxonomy" id="2982028"/>
    <lineage>
        <taxon>Bacteria</taxon>
        <taxon>Pseudomonadati</taxon>
        <taxon>Bacteroidota</taxon>
        <taxon>Saprospiria</taxon>
        <taxon>Saprospirales</taxon>
        <taxon>Saprospiraceae</taxon>
        <taxon>Candidatus Opimibacter</taxon>
    </lineage>
</organism>
<gene>
    <name evidence="1" type="ORF">IPP15_17140</name>
</gene>
<dbReference type="AlphaFoldDB" id="A0A9D7SXL9"/>
<reference evidence="1 2" key="1">
    <citation type="submission" date="2020-10" db="EMBL/GenBank/DDBJ databases">
        <title>Connecting structure to function with the recovery of over 1000 high-quality activated sludge metagenome-assembled genomes encoding full-length rRNA genes using long-read sequencing.</title>
        <authorList>
            <person name="Singleton C.M."/>
            <person name="Petriglieri F."/>
            <person name="Kristensen J.M."/>
            <person name="Kirkegaard R.H."/>
            <person name="Michaelsen T.Y."/>
            <person name="Andersen M.H."/>
            <person name="Karst S.M."/>
            <person name="Dueholm M.S."/>
            <person name="Nielsen P.H."/>
            <person name="Albertsen M."/>
        </authorList>
    </citation>
    <scope>NUCLEOTIDE SEQUENCE [LARGE SCALE GENOMIC DNA]</scope>
    <source>
        <strain evidence="1">Ribe_18-Q3-R11-54_MAXAC.273</strain>
    </source>
</reference>
<protein>
    <submittedName>
        <fullName evidence="1">Uncharacterized protein</fullName>
    </submittedName>
</protein>
<dbReference type="EMBL" id="JADKGY010000029">
    <property type="protein sequence ID" value="MBK9984066.1"/>
    <property type="molecule type" value="Genomic_DNA"/>
</dbReference>
<comment type="caution">
    <text evidence="1">The sequence shown here is derived from an EMBL/GenBank/DDBJ whole genome shotgun (WGS) entry which is preliminary data.</text>
</comment>
<name>A0A9D7SXL9_9BACT</name>